<feature type="region of interest" description="Disordered" evidence="1">
    <location>
        <begin position="1"/>
        <end position="29"/>
    </location>
</feature>
<accession>A0A8R1IH45</accession>
<feature type="compositionally biased region" description="Basic and acidic residues" evidence="1">
    <location>
        <begin position="1"/>
        <end position="13"/>
    </location>
</feature>
<evidence type="ECO:0000313" key="3">
    <source>
        <dbReference type="Proteomes" id="UP000005237"/>
    </source>
</evidence>
<dbReference type="AlphaFoldDB" id="A0A8R1IH45"/>
<feature type="compositionally biased region" description="Acidic residues" evidence="1">
    <location>
        <begin position="52"/>
        <end position="68"/>
    </location>
</feature>
<proteinExistence type="predicted"/>
<reference evidence="2" key="2">
    <citation type="submission" date="2022-06" db="UniProtKB">
        <authorList>
            <consortium name="EnsemblMetazoa"/>
        </authorList>
    </citation>
    <scope>IDENTIFICATION</scope>
    <source>
        <strain evidence="2">DF5081</strain>
    </source>
</reference>
<evidence type="ECO:0000313" key="2">
    <source>
        <dbReference type="EnsemblMetazoa" id="CJA36093.1"/>
    </source>
</evidence>
<feature type="region of interest" description="Disordered" evidence="1">
    <location>
        <begin position="44"/>
        <end position="68"/>
    </location>
</feature>
<evidence type="ECO:0000256" key="1">
    <source>
        <dbReference type="SAM" id="MobiDB-lite"/>
    </source>
</evidence>
<reference evidence="3" key="1">
    <citation type="submission" date="2010-08" db="EMBL/GenBank/DDBJ databases">
        <authorList>
            <consortium name="Caenorhabditis japonica Sequencing Consortium"/>
            <person name="Wilson R.K."/>
        </authorList>
    </citation>
    <scope>NUCLEOTIDE SEQUENCE [LARGE SCALE GENOMIC DNA]</scope>
    <source>
        <strain evidence="3">DF5081</strain>
    </source>
</reference>
<keyword evidence="3" id="KW-1185">Reference proteome</keyword>
<protein>
    <submittedName>
        <fullName evidence="2">Uncharacterized protein</fullName>
    </submittedName>
</protein>
<sequence>MCIGMEEKFEKKGSPGGSPSGLVRHPKRPVSSFEAALRDRFRGFHGDNSFSEQEENGEDEDVNATWDE</sequence>
<organism evidence="2 3">
    <name type="scientific">Caenorhabditis japonica</name>
    <dbReference type="NCBI Taxonomy" id="281687"/>
    <lineage>
        <taxon>Eukaryota</taxon>
        <taxon>Metazoa</taxon>
        <taxon>Ecdysozoa</taxon>
        <taxon>Nematoda</taxon>
        <taxon>Chromadorea</taxon>
        <taxon>Rhabditida</taxon>
        <taxon>Rhabditina</taxon>
        <taxon>Rhabditomorpha</taxon>
        <taxon>Rhabditoidea</taxon>
        <taxon>Rhabditidae</taxon>
        <taxon>Peloderinae</taxon>
        <taxon>Caenorhabditis</taxon>
    </lineage>
</organism>
<dbReference type="Proteomes" id="UP000005237">
    <property type="component" value="Unassembled WGS sequence"/>
</dbReference>
<dbReference type="EnsemblMetazoa" id="CJA36093.1">
    <property type="protein sequence ID" value="CJA36093.1"/>
    <property type="gene ID" value="WBGene00211940"/>
</dbReference>
<name>A0A8R1IH45_CAEJA</name>